<dbReference type="Pfam" id="PF13407">
    <property type="entry name" value="Peripla_BP_4"/>
    <property type="match status" value="1"/>
</dbReference>
<keyword evidence="6" id="KW-1185">Reference proteome</keyword>
<sequence>MYVEDLRSRPFPARRATTIAVSLAVAAGLVACSPQKPSNDTANSGASKTVIDKYLLPPADAVAFGSKPGPVEKGPITGAPLSLPYKEVLPLPDGPIGDANKKYTFCFSQALIRHPWAVAQKESVMLEAARHPNVKVIYYNTDNDALKQVQDIDTCMAQKADAILVWPHSVGPLTPEIEKAKKAGFTVVGMERTVATEQYDTWIYLDYKTATKQLAETAGKLLGGKGVVAETSGAIGSSPQILRHEGFVSVMGQEFPNIKVVTTPPTDYSRAQGYKVALDFLQSPDGKKIDAWYVHSGEIAIGIYKAMQELGRTDIPILTIDGSKPEVQNVKDGTFTAVAPWTPLHGDIAFRVAAYHLLGKEVPKNILLSQPALITSDNAVDQLDKTWGQLENK</sequence>
<dbReference type="Proteomes" id="UP000655287">
    <property type="component" value="Unassembled WGS sequence"/>
</dbReference>
<proteinExistence type="inferred from homology"/>
<dbReference type="GO" id="GO:0030246">
    <property type="term" value="F:carbohydrate binding"/>
    <property type="evidence" value="ECO:0007669"/>
    <property type="project" value="UniProtKB-ARBA"/>
</dbReference>
<keyword evidence="3" id="KW-0732">Signal</keyword>
<dbReference type="PROSITE" id="PS51257">
    <property type="entry name" value="PROKAR_LIPOPROTEIN"/>
    <property type="match status" value="1"/>
</dbReference>
<comment type="subcellular location">
    <subcellularLocation>
        <location evidence="1">Cell envelope</location>
    </subcellularLocation>
</comment>
<comment type="caution">
    <text evidence="5">The sequence shown here is derived from an EMBL/GenBank/DDBJ whole genome shotgun (WGS) entry which is preliminary data.</text>
</comment>
<organism evidence="5 6">
    <name type="scientific">Sphaerisporangium rufum</name>
    <dbReference type="NCBI Taxonomy" id="1381558"/>
    <lineage>
        <taxon>Bacteria</taxon>
        <taxon>Bacillati</taxon>
        <taxon>Actinomycetota</taxon>
        <taxon>Actinomycetes</taxon>
        <taxon>Streptosporangiales</taxon>
        <taxon>Streptosporangiaceae</taxon>
        <taxon>Sphaerisporangium</taxon>
    </lineage>
</organism>
<comment type="similarity">
    <text evidence="2">Belongs to the bacterial solute-binding protein 2 family.</text>
</comment>
<dbReference type="PANTHER" id="PTHR46847">
    <property type="entry name" value="D-ALLOSE-BINDING PERIPLASMIC PROTEIN-RELATED"/>
    <property type="match status" value="1"/>
</dbReference>
<feature type="domain" description="Periplasmic binding protein" evidence="4">
    <location>
        <begin position="113"/>
        <end position="361"/>
    </location>
</feature>
<evidence type="ECO:0000256" key="1">
    <source>
        <dbReference type="ARBA" id="ARBA00004196"/>
    </source>
</evidence>
<dbReference type="Gene3D" id="3.40.50.2300">
    <property type="match status" value="2"/>
</dbReference>
<gene>
    <name evidence="5" type="ORF">Sru01_68200</name>
</gene>
<dbReference type="GO" id="GO:0030313">
    <property type="term" value="C:cell envelope"/>
    <property type="evidence" value="ECO:0007669"/>
    <property type="project" value="UniProtKB-SubCell"/>
</dbReference>
<evidence type="ECO:0000256" key="3">
    <source>
        <dbReference type="ARBA" id="ARBA00022729"/>
    </source>
</evidence>
<reference evidence="5" key="1">
    <citation type="submission" date="2021-01" db="EMBL/GenBank/DDBJ databases">
        <title>Whole genome shotgun sequence of Sphaerisporangium rufum NBRC 109079.</title>
        <authorList>
            <person name="Komaki H."/>
            <person name="Tamura T."/>
        </authorList>
    </citation>
    <scope>NUCLEOTIDE SEQUENCE</scope>
    <source>
        <strain evidence="5">NBRC 109079</strain>
    </source>
</reference>
<dbReference type="RefSeq" id="WP_203994709.1">
    <property type="nucleotide sequence ID" value="NZ_BOOU01000113.1"/>
</dbReference>
<protein>
    <recommendedName>
        <fullName evidence="4">Periplasmic binding protein domain-containing protein</fullName>
    </recommendedName>
</protein>
<evidence type="ECO:0000313" key="5">
    <source>
        <dbReference type="EMBL" id="GII81838.1"/>
    </source>
</evidence>
<dbReference type="InterPro" id="IPR028082">
    <property type="entry name" value="Peripla_BP_I"/>
</dbReference>
<name>A0A919V552_9ACTN</name>
<dbReference type="SUPFAM" id="SSF53822">
    <property type="entry name" value="Periplasmic binding protein-like I"/>
    <property type="match status" value="1"/>
</dbReference>
<evidence type="ECO:0000313" key="6">
    <source>
        <dbReference type="Proteomes" id="UP000655287"/>
    </source>
</evidence>
<accession>A0A919V552</accession>
<dbReference type="EMBL" id="BOOU01000113">
    <property type="protein sequence ID" value="GII81838.1"/>
    <property type="molecule type" value="Genomic_DNA"/>
</dbReference>
<dbReference type="InterPro" id="IPR025997">
    <property type="entry name" value="SBP_2_dom"/>
</dbReference>
<dbReference type="AlphaFoldDB" id="A0A919V552"/>
<evidence type="ECO:0000256" key="2">
    <source>
        <dbReference type="ARBA" id="ARBA00007639"/>
    </source>
</evidence>
<dbReference type="PANTHER" id="PTHR46847:SF1">
    <property type="entry name" value="D-ALLOSE-BINDING PERIPLASMIC PROTEIN-RELATED"/>
    <property type="match status" value="1"/>
</dbReference>
<evidence type="ECO:0000259" key="4">
    <source>
        <dbReference type="Pfam" id="PF13407"/>
    </source>
</evidence>